<evidence type="ECO:0000313" key="2">
    <source>
        <dbReference type="Proteomes" id="UP000001887"/>
    </source>
</evidence>
<name>D2R165_PIRSD</name>
<protein>
    <submittedName>
        <fullName evidence="1">Uncharacterized protein</fullName>
    </submittedName>
</protein>
<reference evidence="1 2" key="1">
    <citation type="journal article" date="2009" name="Stand. Genomic Sci.">
        <title>Complete genome sequence of Pirellula staleyi type strain (ATCC 27377).</title>
        <authorList>
            <person name="Clum A."/>
            <person name="Tindall B.J."/>
            <person name="Sikorski J."/>
            <person name="Ivanova N."/>
            <person name="Mavrommatis K."/>
            <person name="Lucas S."/>
            <person name="Glavina del Rio T."/>
            <person name="Nolan M."/>
            <person name="Chen F."/>
            <person name="Tice H."/>
            <person name="Pitluck S."/>
            <person name="Cheng J.F."/>
            <person name="Chertkov O."/>
            <person name="Brettin T."/>
            <person name="Han C."/>
            <person name="Detter J.C."/>
            <person name="Kuske C."/>
            <person name="Bruce D."/>
            <person name="Goodwin L."/>
            <person name="Ovchinikova G."/>
            <person name="Pati A."/>
            <person name="Mikhailova N."/>
            <person name="Chen A."/>
            <person name="Palaniappan K."/>
            <person name="Land M."/>
            <person name="Hauser L."/>
            <person name="Chang Y.J."/>
            <person name="Jeffries C.D."/>
            <person name="Chain P."/>
            <person name="Rohde M."/>
            <person name="Goker M."/>
            <person name="Bristow J."/>
            <person name="Eisen J.A."/>
            <person name="Markowitz V."/>
            <person name="Hugenholtz P."/>
            <person name="Kyrpides N.C."/>
            <person name="Klenk H.P."/>
            <person name="Lapidus A."/>
        </authorList>
    </citation>
    <scope>NUCLEOTIDE SEQUENCE [LARGE SCALE GENOMIC DNA]</scope>
    <source>
        <strain evidence="2">ATCC 27377 / DSM 6068 / ICPB 4128</strain>
    </source>
</reference>
<dbReference type="AlphaFoldDB" id="D2R165"/>
<accession>D2R165</accession>
<keyword evidence="2" id="KW-1185">Reference proteome</keyword>
<sequence length="74" mass="8077">MLALAQFPGIEELVPIAGLLAAVDAPVVSDSVATHHWLLISDTKPLAFFRLGVYNNVAKEGAIRPLRKACHWEQ</sequence>
<proteinExistence type="predicted"/>
<evidence type="ECO:0000313" key="1">
    <source>
        <dbReference type="EMBL" id="ADB18550.1"/>
    </source>
</evidence>
<dbReference type="KEGG" id="psl:Psta_3896"/>
<organism evidence="1 2">
    <name type="scientific">Pirellula staleyi (strain ATCC 27377 / DSM 6068 / ICPB 4128)</name>
    <name type="common">Pirella staleyi</name>
    <dbReference type="NCBI Taxonomy" id="530564"/>
    <lineage>
        <taxon>Bacteria</taxon>
        <taxon>Pseudomonadati</taxon>
        <taxon>Planctomycetota</taxon>
        <taxon>Planctomycetia</taxon>
        <taxon>Pirellulales</taxon>
        <taxon>Pirellulaceae</taxon>
        <taxon>Pirellula</taxon>
    </lineage>
</organism>
<dbReference type="EMBL" id="CP001848">
    <property type="protein sequence ID" value="ADB18550.1"/>
    <property type="molecule type" value="Genomic_DNA"/>
</dbReference>
<dbReference type="Proteomes" id="UP000001887">
    <property type="component" value="Chromosome"/>
</dbReference>
<dbReference type="HOGENOM" id="CLU_2684641_0_0_0"/>
<gene>
    <name evidence="1" type="ordered locus">Psta_3896</name>
</gene>